<dbReference type="PANTHER" id="PTHR13651:SF0">
    <property type="entry name" value="PROTEIN ABITRAM"/>
    <property type="match status" value="1"/>
</dbReference>
<dbReference type="FunCoup" id="E0W2B6">
    <property type="interactions" value="788"/>
</dbReference>
<organism>
    <name type="scientific">Pediculus humanus subsp. corporis</name>
    <name type="common">Body louse</name>
    <dbReference type="NCBI Taxonomy" id="121224"/>
    <lineage>
        <taxon>Eukaryota</taxon>
        <taxon>Metazoa</taxon>
        <taxon>Ecdysozoa</taxon>
        <taxon>Arthropoda</taxon>
        <taxon>Hexapoda</taxon>
        <taxon>Insecta</taxon>
        <taxon>Pterygota</taxon>
        <taxon>Neoptera</taxon>
        <taxon>Paraneoptera</taxon>
        <taxon>Psocodea</taxon>
        <taxon>Troctomorpha</taxon>
        <taxon>Phthiraptera</taxon>
        <taxon>Anoplura</taxon>
        <taxon>Pediculidae</taxon>
        <taxon>Pediculus</taxon>
    </lineage>
</organism>
<dbReference type="STRING" id="121224.E0W2B6"/>
<sequence length="187" mass="21297">MNNYVSAAIENSFEKFEAYPRVVERYYKPFYFLSNKGLPSEHHCVLMHSNKICLITLAPTHPLIKSQKKITKLDFQVTNEVDRLENKVSGKSKKGGQHLMPDSLLCHVECSDGSKYSIWSCIKGKLLEINNLLLSKPDLMVQKPLSVGFLAIILPSVKDIEIYKKKLITCEKYITDIKAMSENTESL</sequence>
<dbReference type="CTD" id="8232683"/>
<dbReference type="SUPFAM" id="SSF51230">
    <property type="entry name" value="Single hybrid motif"/>
    <property type="match status" value="1"/>
</dbReference>
<evidence type="ECO:0000313" key="2">
    <source>
        <dbReference type="EnsemblMetazoa" id="PHUM588790-PA"/>
    </source>
</evidence>
<gene>
    <name evidence="2" type="primary">8232683</name>
    <name evidence="1" type="ORF">Phum_PHUM588790</name>
</gene>
<keyword evidence="3" id="KW-1185">Reference proteome</keyword>
<dbReference type="AlphaFoldDB" id="E0W2B6"/>
<dbReference type="Gene3D" id="2.40.50.100">
    <property type="match status" value="1"/>
</dbReference>
<dbReference type="eggNOG" id="KOG3266">
    <property type="taxonomic scope" value="Eukaryota"/>
</dbReference>
<dbReference type="EnsemblMetazoa" id="PHUM588790-RA">
    <property type="protein sequence ID" value="PHUM588790-PA"/>
    <property type="gene ID" value="PHUM588790"/>
</dbReference>
<dbReference type="Proteomes" id="UP000009046">
    <property type="component" value="Unassembled WGS sequence"/>
</dbReference>
<dbReference type="OrthoDB" id="48130at2759"/>
<proteinExistence type="predicted"/>
<dbReference type="HOGENOM" id="CLU_107323_1_0_1"/>
<dbReference type="InParanoid" id="E0W2B6"/>
<dbReference type="EMBL" id="AAZO01007175">
    <property type="status" value="NOT_ANNOTATED_CDS"/>
    <property type="molecule type" value="Genomic_DNA"/>
</dbReference>
<dbReference type="GeneID" id="8232683"/>
<dbReference type="KEGG" id="phu:Phum_PHUM588790"/>
<dbReference type="VEuPathDB" id="VectorBase:PHUM588790"/>
<dbReference type="InterPro" id="IPR011053">
    <property type="entry name" value="Single_hybrid_motif"/>
</dbReference>
<name>E0W2B6_PEDHC</name>
<dbReference type="GO" id="GO:0005634">
    <property type="term" value="C:nucleus"/>
    <property type="evidence" value="ECO:0007669"/>
    <property type="project" value="TreeGrafter"/>
</dbReference>
<dbReference type="OMA" id="CIVHCED"/>
<dbReference type="RefSeq" id="XP_002432510.1">
    <property type="nucleotide sequence ID" value="XM_002432465.1"/>
</dbReference>
<accession>E0W2B6</accession>
<reference evidence="2" key="3">
    <citation type="submission" date="2020-05" db="UniProtKB">
        <authorList>
            <consortium name="EnsemblMetazoa"/>
        </authorList>
    </citation>
    <scope>IDENTIFICATION</scope>
    <source>
        <strain evidence="2">USDA</strain>
    </source>
</reference>
<protein>
    <recommendedName>
        <fullName evidence="4">Actin-binding transcription modulator</fullName>
    </recommendedName>
</protein>
<evidence type="ECO:0000313" key="1">
    <source>
        <dbReference type="EMBL" id="EEB19772.1"/>
    </source>
</evidence>
<reference evidence="1" key="2">
    <citation type="submission" date="2007-04" db="EMBL/GenBank/DDBJ databases">
        <title>The genome of the human body louse.</title>
        <authorList>
            <consortium name="The Human Body Louse Genome Consortium"/>
            <person name="Kirkness E."/>
            <person name="Walenz B."/>
            <person name="Hass B."/>
            <person name="Bruggner R."/>
            <person name="Strausberg R."/>
        </authorList>
    </citation>
    <scope>NUCLEOTIDE SEQUENCE</scope>
    <source>
        <strain evidence="1">USDA</strain>
    </source>
</reference>
<evidence type="ECO:0000313" key="3">
    <source>
        <dbReference type="Proteomes" id="UP000009046"/>
    </source>
</evidence>
<evidence type="ECO:0008006" key="4">
    <source>
        <dbReference type="Google" id="ProtNLM"/>
    </source>
</evidence>
<dbReference type="EMBL" id="DS235875">
    <property type="protein sequence ID" value="EEB19772.1"/>
    <property type="molecule type" value="Genomic_DNA"/>
</dbReference>
<dbReference type="InterPro" id="IPR039169">
    <property type="entry name" value="Abitram"/>
</dbReference>
<dbReference type="PANTHER" id="PTHR13651">
    <property type="entry name" value="PROTEIN ABITRAM"/>
    <property type="match status" value="1"/>
</dbReference>
<reference evidence="1" key="1">
    <citation type="submission" date="2007-04" db="EMBL/GenBank/DDBJ databases">
        <title>Annotation of Pediculus humanus corporis strain USDA.</title>
        <authorList>
            <person name="Kirkness E."/>
            <person name="Hannick L."/>
            <person name="Hass B."/>
            <person name="Bruggner R."/>
            <person name="Lawson D."/>
            <person name="Bidwell S."/>
            <person name="Joardar V."/>
            <person name="Caler E."/>
            <person name="Walenz B."/>
            <person name="Inman J."/>
            <person name="Schobel S."/>
            <person name="Galinsky K."/>
            <person name="Amedeo P."/>
            <person name="Strausberg R."/>
        </authorList>
    </citation>
    <scope>NUCLEOTIDE SEQUENCE</scope>
    <source>
        <strain evidence="1">USDA</strain>
    </source>
</reference>